<dbReference type="Proteomes" id="UP001230207">
    <property type="component" value="Unassembled WGS sequence"/>
</dbReference>
<protein>
    <submittedName>
        <fullName evidence="2">Uncharacterized protein</fullName>
    </submittedName>
</protein>
<evidence type="ECO:0000256" key="1">
    <source>
        <dbReference type="SAM" id="Phobius"/>
    </source>
</evidence>
<accession>A0ABU0C403</accession>
<sequence length="54" mass="6058">MPRSSRLSLAFGDWYVMGILPLFLAGISGNLGVEDEKVRRDNQDERPLIQIAVL</sequence>
<keyword evidence="1" id="KW-0812">Transmembrane</keyword>
<dbReference type="RefSeq" id="WP_307236728.1">
    <property type="nucleotide sequence ID" value="NZ_JAUSVF010000005.1"/>
</dbReference>
<comment type="caution">
    <text evidence="2">The sequence shown here is derived from an EMBL/GenBank/DDBJ whole genome shotgun (WGS) entry which is preliminary data.</text>
</comment>
<gene>
    <name evidence="2" type="ORF">QO002_006019</name>
</gene>
<proteinExistence type="predicted"/>
<keyword evidence="1" id="KW-0472">Membrane</keyword>
<evidence type="ECO:0000313" key="2">
    <source>
        <dbReference type="EMBL" id="MDQ0323812.1"/>
    </source>
</evidence>
<keyword evidence="3" id="KW-1185">Reference proteome</keyword>
<feature type="transmembrane region" description="Helical" evidence="1">
    <location>
        <begin position="14"/>
        <end position="33"/>
    </location>
</feature>
<reference evidence="2 3" key="1">
    <citation type="submission" date="2023-07" db="EMBL/GenBank/DDBJ databases">
        <title>Genomic Encyclopedia of Type Strains, Phase IV (KMG-IV): sequencing the most valuable type-strain genomes for metagenomic binning, comparative biology and taxonomic classification.</title>
        <authorList>
            <person name="Goeker M."/>
        </authorList>
    </citation>
    <scope>NUCLEOTIDE SEQUENCE [LARGE SCALE GENOMIC DNA]</scope>
    <source>
        <strain evidence="2 3">DSM 1112</strain>
    </source>
</reference>
<keyword evidence="1" id="KW-1133">Transmembrane helix</keyword>
<name>A0ABU0C403_9HYPH</name>
<evidence type="ECO:0000313" key="3">
    <source>
        <dbReference type="Proteomes" id="UP001230207"/>
    </source>
</evidence>
<organism evidence="2 3">
    <name type="scientific">Pararhizobium capsulatum DSM 1112</name>
    <dbReference type="NCBI Taxonomy" id="1121113"/>
    <lineage>
        <taxon>Bacteria</taxon>
        <taxon>Pseudomonadati</taxon>
        <taxon>Pseudomonadota</taxon>
        <taxon>Alphaproteobacteria</taxon>
        <taxon>Hyphomicrobiales</taxon>
        <taxon>Rhizobiaceae</taxon>
        <taxon>Rhizobium/Agrobacterium group</taxon>
        <taxon>Pararhizobium</taxon>
    </lineage>
</organism>
<dbReference type="EMBL" id="JAUSVF010000005">
    <property type="protein sequence ID" value="MDQ0323812.1"/>
    <property type="molecule type" value="Genomic_DNA"/>
</dbReference>